<keyword evidence="1" id="KW-0812">Transmembrane</keyword>
<keyword evidence="1" id="KW-0472">Membrane</keyword>
<sequence>MSTPSITHRAETTGAFARILSVVRLQLVNPWTIVIWPWIIMGIIFIANLVIWWILSLSLGPEVIASEASGGGGVEINGGSLYIFIYMMVVAIMAMNLTFSFALGFGATRRDFYLGSALTFVLLSAMYAVALAILAAAEKATDGWGLNGHIFRAVYFGDGGFLANLWIFFVLFLFFFFVGAVIATVFVRWKATGVTILACVVALLLVGVAALIGLTNNWGTFAGFFVHWGFLGSYTWSLVITAIAALAGFFILRRATPRG</sequence>
<name>A0A543I626_9MICO</name>
<feature type="transmembrane region" description="Helical" evidence="1">
    <location>
        <begin position="33"/>
        <end position="55"/>
    </location>
</feature>
<feature type="transmembrane region" description="Helical" evidence="1">
    <location>
        <begin position="112"/>
        <end position="137"/>
    </location>
</feature>
<keyword evidence="1" id="KW-1133">Transmembrane helix</keyword>
<feature type="transmembrane region" description="Helical" evidence="1">
    <location>
        <begin position="165"/>
        <end position="187"/>
    </location>
</feature>
<protein>
    <submittedName>
        <fullName evidence="2">Uncharacterized protein</fullName>
    </submittedName>
</protein>
<gene>
    <name evidence="2" type="ORF">FB466_0740</name>
</gene>
<dbReference type="RefSeq" id="WP_141915899.1">
    <property type="nucleotide sequence ID" value="NZ_BAAAYS010000026.1"/>
</dbReference>
<evidence type="ECO:0000313" key="2">
    <source>
        <dbReference type="EMBL" id="TQM65920.1"/>
    </source>
</evidence>
<accession>A0A543I626</accession>
<keyword evidence="3" id="KW-1185">Reference proteome</keyword>
<dbReference type="OrthoDB" id="3209791at2"/>
<evidence type="ECO:0000313" key="3">
    <source>
        <dbReference type="Proteomes" id="UP000318331"/>
    </source>
</evidence>
<comment type="caution">
    <text evidence="2">The sequence shown here is derived from an EMBL/GenBank/DDBJ whole genome shotgun (WGS) entry which is preliminary data.</text>
</comment>
<feature type="transmembrane region" description="Helical" evidence="1">
    <location>
        <begin position="194"/>
        <end position="214"/>
    </location>
</feature>
<dbReference type="Proteomes" id="UP000318331">
    <property type="component" value="Unassembled WGS sequence"/>
</dbReference>
<dbReference type="EMBL" id="VFPN01000001">
    <property type="protein sequence ID" value="TQM65920.1"/>
    <property type="molecule type" value="Genomic_DNA"/>
</dbReference>
<feature type="transmembrane region" description="Helical" evidence="1">
    <location>
        <begin position="234"/>
        <end position="252"/>
    </location>
</feature>
<proteinExistence type="predicted"/>
<reference evidence="2 3" key="1">
    <citation type="submission" date="2019-06" db="EMBL/GenBank/DDBJ databases">
        <title>Sequencing the genomes of 1000 actinobacteria strains.</title>
        <authorList>
            <person name="Klenk H.-P."/>
        </authorList>
    </citation>
    <scope>NUCLEOTIDE SEQUENCE [LARGE SCALE GENOMIC DNA]</scope>
    <source>
        <strain evidence="2 3">DSM 18031</strain>
    </source>
</reference>
<dbReference type="AlphaFoldDB" id="A0A543I626"/>
<evidence type="ECO:0000256" key="1">
    <source>
        <dbReference type="SAM" id="Phobius"/>
    </source>
</evidence>
<organism evidence="2 3">
    <name type="scientific">Klugiella xanthotipulae</name>
    <dbReference type="NCBI Taxonomy" id="244735"/>
    <lineage>
        <taxon>Bacteria</taxon>
        <taxon>Bacillati</taxon>
        <taxon>Actinomycetota</taxon>
        <taxon>Actinomycetes</taxon>
        <taxon>Micrococcales</taxon>
        <taxon>Microbacteriaceae</taxon>
        <taxon>Klugiella</taxon>
    </lineage>
</organism>
<feature type="transmembrane region" description="Helical" evidence="1">
    <location>
        <begin position="83"/>
        <end position="105"/>
    </location>
</feature>